<dbReference type="SUPFAM" id="SSF48371">
    <property type="entry name" value="ARM repeat"/>
    <property type="match status" value="1"/>
</dbReference>
<gene>
    <name evidence="1" type="ORF">BLNAU_3444</name>
</gene>
<name>A0ABQ9YD12_9EUKA</name>
<organism evidence="1 2">
    <name type="scientific">Blattamonas nauphoetae</name>
    <dbReference type="NCBI Taxonomy" id="2049346"/>
    <lineage>
        <taxon>Eukaryota</taxon>
        <taxon>Metamonada</taxon>
        <taxon>Preaxostyla</taxon>
        <taxon>Oxymonadida</taxon>
        <taxon>Blattamonas</taxon>
    </lineage>
</organism>
<protein>
    <submittedName>
        <fullName evidence="1">Uncharacterized protein</fullName>
    </submittedName>
</protein>
<reference evidence="1 2" key="1">
    <citation type="journal article" date="2022" name="bioRxiv">
        <title>Genomics of Preaxostyla Flagellates Illuminates Evolutionary Transitions and the Path Towards Mitochondrial Loss.</title>
        <authorList>
            <person name="Novak L.V.F."/>
            <person name="Treitli S.C."/>
            <person name="Pyrih J."/>
            <person name="Halakuc P."/>
            <person name="Pipaliya S.V."/>
            <person name="Vacek V."/>
            <person name="Brzon O."/>
            <person name="Soukal P."/>
            <person name="Eme L."/>
            <person name="Dacks J.B."/>
            <person name="Karnkowska A."/>
            <person name="Elias M."/>
            <person name="Hampl V."/>
        </authorList>
    </citation>
    <scope>NUCLEOTIDE SEQUENCE [LARGE SCALE GENOMIC DNA]</scope>
    <source>
        <strain evidence="1">NAU3</strain>
        <tissue evidence="1">Gut</tissue>
    </source>
</reference>
<dbReference type="InterPro" id="IPR011989">
    <property type="entry name" value="ARM-like"/>
</dbReference>
<keyword evidence="2" id="KW-1185">Reference proteome</keyword>
<dbReference type="EMBL" id="JARBJD010000015">
    <property type="protein sequence ID" value="KAK2961646.1"/>
    <property type="molecule type" value="Genomic_DNA"/>
</dbReference>
<evidence type="ECO:0000313" key="1">
    <source>
        <dbReference type="EMBL" id="KAK2961646.1"/>
    </source>
</evidence>
<accession>A0ABQ9YD12</accession>
<dbReference type="Proteomes" id="UP001281761">
    <property type="component" value="Unassembled WGS sequence"/>
</dbReference>
<dbReference type="Gene3D" id="1.25.10.10">
    <property type="entry name" value="Leucine-rich Repeat Variant"/>
    <property type="match status" value="1"/>
</dbReference>
<dbReference type="InterPro" id="IPR016024">
    <property type="entry name" value="ARM-type_fold"/>
</dbReference>
<comment type="caution">
    <text evidence="1">The sequence shown here is derived from an EMBL/GenBank/DDBJ whole genome shotgun (WGS) entry which is preliminary data.</text>
</comment>
<sequence length="331" mass="37104">MDELHEPFLNFDENSKLLFTNKSSIYNSLVALVKAEYPFNDALLDRAVRFLKNLGPKGDQKLAHKLITDLVPSSAGSPSGFIDSILTLVSSPHSTVAASALSFLQKTTFASSKEIRSRLVKSDLVSKVLATIQPHTLPVVGNEEIFVTLIHLFEHFVSLASPTSLIDIDTTVADAFNHREMIFEKVVLPSSQLMAFLISNRNMLKGDLFKSFISLMANLLDISPFHRPISEFILASPIVRTFSRCLSFVEDDFCLFDATKTFSQSLEEWRNHGPEVVQSGKRMMQALISDGFEDTLEQMLKHRHSIFGRYIVVKCSFFSQFLGSNVDDAEE</sequence>
<evidence type="ECO:0000313" key="2">
    <source>
        <dbReference type="Proteomes" id="UP001281761"/>
    </source>
</evidence>
<proteinExistence type="predicted"/>